<dbReference type="InterPro" id="IPR016032">
    <property type="entry name" value="Sig_transdc_resp-reg_C-effctor"/>
</dbReference>
<dbReference type="CDD" id="cd17535">
    <property type="entry name" value="REC_NarL-like"/>
    <property type="match status" value="1"/>
</dbReference>
<name>A0ABU3NSA8_9FIRM</name>
<keyword evidence="1 5" id="KW-0597">Phosphoprotein</keyword>
<evidence type="ECO:0000256" key="3">
    <source>
        <dbReference type="ARBA" id="ARBA00023125"/>
    </source>
</evidence>
<dbReference type="PROSITE" id="PS50043">
    <property type="entry name" value="HTH_LUXR_2"/>
    <property type="match status" value="1"/>
</dbReference>
<dbReference type="Gene3D" id="3.40.50.2300">
    <property type="match status" value="1"/>
</dbReference>
<keyword evidence="4" id="KW-0804">Transcription</keyword>
<keyword evidence="3" id="KW-0238">DNA-binding</keyword>
<evidence type="ECO:0000256" key="5">
    <source>
        <dbReference type="PROSITE-ProRule" id="PRU00169"/>
    </source>
</evidence>
<dbReference type="PROSITE" id="PS50110">
    <property type="entry name" value="RESPONSE_REGULATORY"/>
    <property type="match status" value="1"/>
</dbReference>
<feature type="domain" description="HTH luxR-type" evidence="6">
    <location>
        <begin position="146"/>
        <end position="211"/>
    </location>
</feature>
<evidence type="ECO:0000256" key="2">
    <source>
        <dbReference type="ARBA" id="ARBA00023015"/>
    </source>
</evidence>
<evidence type="ECO:0000313" key="8">
    <source>
        <dbReference type="EMBL" id="MDT8899704.1"/>
    </source>
</evidence>
<dbReference type="InterPro" id="IPR001789">
    <property type="entry name" value="Sig_transdc_resp-reg_receiver"/>
</dbReference>
<dbReference type="Pfam" id="PF00196">
    <property type="entry name" value="GerE"/>
    <property type="match status" value="1"/>
</dbReference>
<evidence type="ECO:0000313" key="9">
    <source>
        <dbReference type="Proteomes" id="UP001254848"/>
    </source>
</evidence>
<dbReference type="RefSeq" id="WP_413778272.1">
    <property type="nucleotide sequence ID" value="NZ_JAUOZS010000001.1"/>
</dbReference>
<evidence type="ECO:0000256" key="4">
    <source>
        <dbReference type="ARBA" id="ARBA00023163"/>
    </source>
</evidence>
<dbReference type="CDD" id="cd06170">
    <property type="entry name" value="LuxR_C_like"/>
    <property type="match status" value="1"/>
</dbReference>
<feature type="domain" description="Response regulatory" evidence="7">
    <location>
        <begin position="2"/>
        <end position="117"/>
    </location>
</feature>
<comment type="caution">
    <text evidence="8">The sequence shown here is derived from an EMBL/GenBank/DDBJ whole genome shotgun (WGS) entry which is preliminary data.</text>
</comment>
<dbReference type="InterPro" id="IPR039420">
    <property type="entry name" value="WalR-like"/>
</dbReference>
<accession>A0ABU3NSA8</accession>
<evidence type="ECO:0000259" key="7">
    <source>
        <dbReference type="PROSITE" id="PS50110"/>
    </source>
</evidence>
<evidence type="ECO:0000256" key="1">
    <source>
        <dbReference type="ARBA" id="ARBA00022553"/>
    </source>
</evidence>
<sequence>MRILIVDDHPLFIDGLQALLEAGEMTVVGTARDGASAVAAVRELRPDVVLMDLQMPGCDGLTATRLIKCEFPAIKIVILTMNDDEQALFEAMKNGAAGFLLKNLETTEFLGLLDEVAKGETVFSPGLADRLLKEFVPGKGGGPANGEAGRKHLTPRQEKVLTLIAEGLTYKQVAERLGVSDRTVKFHMTEILERLQLENRAQAIAYAVQANLTSTEE</sequence>
<evidence type="ECO:0000259" key="6">
    <source>
        <dbReference type="PROSITE" id="PS50043"/>
    </source>
</evidence>
<dbReference type="Proteomes" id="UP001254848">
    <property type="component" value="Unassembled WGS sequence"/>
</dbReference>
<dbReference type="EMBL" id="JAUOZS010000001">
    <property type="protein sequence ID" value="MDT8899704.1"/>
    <property type="molecule type" value="Genomic_DNA"/>
</dbReference>
<dbReference type="InterPro" id="IPR011006">
    <property type="entry name" value="CheY-like_superfamily"/>
</dbReference>
<dbReference type="SUPFAM" id="SSF46894">
    <property type="entry name" value="C-terminal effector domain of the bipartite response regulators"/>
    <property type="match status" value="1"/>
</dbReference>
<dbReference type="InterPro" id="IPR058245">
    <property type="entry name" value="NreC/VraR/RcsB-like_REC"/>
</dbReference>
<dbReference type="SMART" id="SM00421">
    <property type="entry name" value="HTH_LUXR"/>
    <property type="match status" value="1"/>
</dbReference>
<feature type="modified residue" description="4-aspartylphosphate" evidence="5">
    <location>
        <position position="52"/>
    </location>
</feature>
<dbReference type="SUPFAM" id="SSF52172">
    <property type="entry name" value="CheY-like"/>
    <property type="match status" value="1"/>
</dbReference>
<keyword evidence="9" id="KW-1185">Reference proteome</keyword>
<protein>
    <submittedName>
        <fullName evidence="8">Response regulator transcription factor</fullName>
    </submittedName>
</protein>
<dbReference type="Pfam" id="PF00072">
    <property type="entry name" value="Response_reg"/>
    <property type="match status" value="1"/>
</dbReference>
<organism evidence="8 9">
    <name type="scientific">Anaeroselena agilis</name>
    <dbReference type="NCBI Taxonomy" id="3063788"/>
    <lineage>
        <taxon>Bacteria</taxon>
        <taxon>Bacillati</taxon>
        <taxon>Bacillota</taxon>
        <taxon>Negativicutes</taxon>
        <taxon>Acetonemataceae</taxon>
        <taxon>Anaeroselena</taxon>
    </lineage>
</organism>
<dbReference type="SMART" id="SM00448">
    <property type="entry name" value="REC"/>
    <property type="match status" value="1"/>
</dbReference>
<dbReference type="PRINTS" id="PR00038">
    <property type="entry name" value="HTHLUXR"/>
</dbReference>
<keyword evidence="2" id="KW-0805">Transcription regulation</keyword>
<dbReference type="InterPro" id="IPR000792">
    <property type="entry name" value="Tscrpt_reg_LuxR_C"/>
</dbReference>
<proteinExistence type="predicted"/>
<gene>
    <name evidence="8" type="ORF">Q4T40_00390</name>
</gene>
<reference evidence="8 9" key="1">
    <citation type="submission" date="2023-07" db="EMBL/GenBank/DDBJ databases">
        <title>The novel representative of Negativicutes class, Anaeroselena agilis gen. nov. sp. nov.</title>
        <authorList>
            <person name="Prokofeva M.I."/>
            <person name="Elcheninov A.G."/>
            <person name="Klyukina A."/>
            <person name="Kublanov I.V."/>
            <person name="Frolov E.N."/>
            <person name="Podosokorskaya O.A."/>
        </authorList>
    </citation>
    <scope>NUCLEOTIDE SEQUENCE [LARGE SCALE GENOMIC DNA]</scope>
    <source>
        <strain evidence="8 9">4137-cl</strain>
    </source>
</reference>
<dbReference type="PANTHER" id="PTHR43214">
    <property type="entry name" value="TWO-COMPONENT RESPONSE REGULATOR"/>
    <property type="match status" value="1"/>
</dbReference>